<comment type="catalytic activity">
    <reaction evidence="7 8">
        <text>CMP + ATP = CDP + ADP</text>
        <dbReference type="Rhea" id="RHEA:11600"/>
        <dbReference type="ChEBI" id="CHEBI:30616"/>
        <dbReference type="ChEBI" id="CHEBI:58069"/>
        <dbReference type="ChEBI" id="CHEBI:60377"/>
        <dbReference type="ChEBI" id="CHEBI:456216"/>
        <dbReference type="EC" id="2.7.4.25"/>
    </reaction>
</comment>
<feature type="binding site" evidence="8">
    <location>
        <begin position="14"/>
        <end position="22"/>
    </location>
    <ligand>
        <name>ATP</name>
        <dbReference type="ChEBI" id="CHEBI:30616"/>
    </ligand>
</feature>
<protein>
    <recommendedName>
        <fullName evidence="8">Cytidylate kinase</fullName>
        <shortName evidence="8">CK</shortName>
        <ecNumber evidence="8">2.7.4.25</ecNumber>
    </recommendedName>
    <alternativeName>
        <fullName evidence="8">Cytidine monophosphate kinase</fullName>
        <shortName evidence="8">CMP kinase</shortName>
    </alternativeName>
</protein>
<evidence type="ECO:0000256" key="6">
    <source>
        <dbReference type="ARBA" id="ARBA00047615"/>
    </source>
</evidence>
<keyword evidence="5 8" id="KW-0067">ATP-binding</keyword>
<evidence type="ECO:0000256" key="8">
    <source>
        <dbReference type="HAMAP-Rule" id="MF_00238"/>
    </source>
</evidence>
<dbReference type="CDD" id="cd02020">
    <property type="entry name" value="CMPK"/>
    <property type="match status" value="1"/>
</dbReference>
<evidence type="ECO:0000256" key="5">
    <source>
        <dbReference type="ARBA" id="ARBA00022840"/>
    </source>
</evidence>
<gene>
    <name evidence="8 10" type="primary">cmk</name>
    <name evidence="10" type="ORF">QS748_11855</name>
</gene>
<dbReference type="InterPro" id="IPR027417">
    <property type="entry name" value="P-loop_NTPase"/>
</dbReference>
<keyword evidence="11" id="KW-1185">Reference proteome</keyword>
<keyword evidence="3 8" id="KW-0547">Nucleotide-binding</keyword>
<dbReference type="GO" id="GO:0036431">
    <property type="term" value="F:dCMP kinase activity"/>
    <property type="evidence" value="ECO:0007669"/>
    <property type="project" value="InterPro"/>
</dbReference>
<dbReference type="Pfam" id="PF02224">
    <property type="entry name" value="Cytidylate_kin"/>
    <property type="match status" value="1"/>
</dbReference>
<dbReference type="GO" id="GO:0005737">
    <property type="term" value="C:cytoplasm"/>
    <property type="evidence" value="ECO:0007669"/>
    <property type="project" value="UniProtKB-SubCell"/>
</dbReference>
<comment type="catalytic activity">
    <reaction evidence="6 8">
        <text>dCMP + ATP = dCDP + ADP</text>
        <dbReference type="Rhea" id="RHEA:25094"/>
        <dbReference type="ChEBI" id="CHEBI:30616"/>
        <dbReference type="ChEBI" id="CHEBI:57566"/>
        <dbReference type="ChEBI" id="CHEBI:58593"/>
        <dbReference type="ChEBI" id="CHEBI:456216"/>
        <dbReference type="EC" id="2.7.4.25"/>
    </reaction>
</comment>
<comment type="similarity">
    <text evidence="1 8">Belongs to the cytidylate kinase family. Type 1 subfamily.</text>
</comment>
<organism evidence="10 11">
    <name type="scientific">Candidatus Endonucleibacter bathymodioli</name>
    <dbReference type="NCBI Taxonomy" id="539814"/>
    <lineage>
        <taxon>Bacteria</taxon>
        <taxon>Pseudomonadati</taxon>
        <taxon>Pseudomonadota</taxon>
        <taxon>Gammaproteobacteria</taxon>
        <taxon>Oceanospirillales</taxon>
        <taxon>Endozoicomonadaceae</taxon>
        <taxon>Candidatus Endonucleibacter</taxon>
    </lineage>
</organism>
<dbReference type="SUPFAM" id="SSF52540">
    <property type="entry name" value="P-loop containing nucleoside triphosphate hydrolases"/>
    <property type="match status" value="1"/>
</dbReference>
<dbReference type="Proteomes" id="UP001178148">
    <property type="component" value="Unassembled WGS sequence"/>
</dbReference>
<dbReference type="NCBIfam" id="TIGR00017">
    <property type="entry name" value="cmk"/>
    <property type="match status" value="1"/>
</dbReference>
<evidence type="ECO:0000256" key="1">
    <source>
        <dbReference type="ARBA" id="ARBA00009427"/>
    </source>
</evidence>
<dbReference type="HAMAP" id="MF_00238">
    <property type="entry name" value="Cytidyl_kinase_type1"/>
    <property type="match status" value="1"/>
</dbReference>
<dbReference type="Gene3D" id="3.40.50.300">
    <property type="entry name" value="P-loop containing nucleotide triphosphate hydrolases"/>
    <property type="match status" value="1"/>
</dbReference>
<evidence type="ECO:0000313" key="10">
    <source>
        <dbReference type="EMBL" id="MDP0589836.1"/>
    </source>
</evidence>
<dbReference type="InterPro" id="IPR011994">
    <property type="entry name" value="Cytidylate_kinase_dom"/>
</dbReference>
<comment type="caution">
    <text evidence="10">The sequence shown here is derived from an EMBL/GenBank/DDBJ whole genome shotgun (WGS) entry which is preliminary data.</text>
</comment>
<dbReference type="EMBL" id="JASXSV010000022">
    <property type="protein sequence ID" value="MDP0589836.1"/>
    <property type="molecule type" value="Genomic_DNA"/>
</dbReference>
<feature type="domain" description="Cytidylate kinase" evidence="9">
    <location>
        <begin position="10"/>
        <end position="226"/>
    </location>
</feature>
<evidence type="ECO:0000313" key="11">
    <source>
        <dbReference type="Proteomes" id="UP001178148"/>
    </source>
</evidence>
<evidence type="ECO:0000256" key="2">
    <source>
        <dbReference type="ARBA" id="ARBA00022679"/>
    </source>
</evidence>
<evidence type="ECO:0000256" key="7">
    <source>
        <dbReference type="ARBA" id="ARBA00048478"/>
    </source>
</evidence>
<dbReference type="GO" id="GO:0005524">
    <property type="term" value="F:ATP binding"/>
    <property type="evidence" value="ECO:0007669"/>
    <property type="project" value="UniProtKB-UniRule"/>
</dbReference>
<evidence type="ECO:0000256" key="3">
    <source>
        <dbReference type="ARBA" id="ARBA00022741"/>
    </source>
</evidence>
<proteinExistence type="inferred from homology"/>
<dbReference type="GO" id="GO:0006220">
    <property type="term" value="P:pyrimidine nucleotide metabolic process"/>
    <property type="evidence" value="ECO:0007669"/>
    <property type="project" value="UniProtKB-UniRule"/>
</dbReference>
<sequence>MNNESPLRIVTIDGPSGSGKGTISALLAKQLQWNFLDSGALYRLTALSAIKQSVDLGDESALMILASRLDVRFVLAEKSEMEIIILDGEVVGTKLRTEDIGIKASQIAALPGVRAALLQRQIDFAKPPGLVADGRDMGTVVFPEADIKFFLTATAKERAKRRVSQLHTKGIDGNFDAVLASIVARDQQDSDRSISPLMPAKDAIIIDSSEMGIDAVFNKVMAEIKQKLFLTQT</sequence>
<reference evidence="10 11" key="1">
    <citation type="journal article" date="2023" name="bioRxiv">
        <title>An intranuclear bacterial parasite of deep-sea mussels expresses apoptosis inhibitors acquired from its host.</title>
        <authorList>
            <person name="Gonzalez Porras M.A."/>
            <person name="Assie A."/>
            <person name="Tietjen M."/>
            <person name="Violette M."/>
            <person name="Kleiner M."/>
            <person name="Gruber-Vodicka H."/>
            <person name="Dubilier N."/>
            <person name="Leisch N."/>
        </authorList>
    </citation>
    <scope>NUCLEOTIDE SEQUENCE [LARGE SCALE GENOMIC DNA]</scope>
    <source>
        <strain evidence="10">IAP13</strain>
    </source>
</reference>
<name>A0AA90P0K3_9GAMM</name>
<accession>A0AA90P0K3</accession>
<evidence type="ECO:0000256" key="4">
    <source>
        <dbReference type="ARBA" id="ARBA00022777"/>
    </source>
</evidence>
<keyword evidence="8" id="KW-0963">Cytoplasm</keyword>
<dbReference type="AlphaFoldDB" id="A0AA90P0K3"/>
<comment type="subcellular location">
    <subcellularLocation>
        <location evidence="8">Cytoplasm</location>
    </subcellularLocation>
</comment>
<evidence type="ECO:0000259" key="9">
    <source>
        <dbReference type="Pfam" id="PF02224"/>
    </source>
</evidence>
<keyword evidence="2 8" id="KW-0808">Transferase</keyword>
<keyword evidence="4 8" id="KW-0418">Kinase</keyword>
<dbReference type="EC" id="2.7.4.25" evidence="8"/>
<dbReference type="InterPro" id="IPR003136">
    <property type="entry name" value="Cytidylate_kin"/>
</dbReference>